<keyword evidence="2" id="KW-1185">Reference proteome</keyword>
<accession>A0A3S1BPN4</accession>
<comment type="caution">
    <text evidence="1">The sequence shown here is derived from an EMBL/GenBank/DDBJ whole genome shotgun (WGS) entry which is preliminary data.</text>
</comment>
<protein>
    <recommendedName>
        <fullName evidence="3">DUF29 domain-containing protein</fullName>
    </recommendedName>
</protein>
<gene>
    <name evidence="1" type="ORF">DSM107003_47840</name>
</gene>
<dbReference type="Proteomes" id="UP000276103">
    <property type="component" value="Unassembled WGS sequence"/>
</dbReference>
<proteinExistence type="predicted"/>
<dbReference type="AlphaFoldDB" id="A0A3S1BPN4"/>
<dbReference type="PANTHER" id="PTHR34235">
    <property type="entry name" value="SLR1203 PROTEIN-RELATED"/>
    <property type="match status" value="1"/>
</dbReference>
<name>A0A3S1BPN4_ANAVA</name>
<dbReference type="PANTHER" id="PTHR34235:SF3">
    <property type="entry name" value="SLR1203 PROTEIN"/>
    <property type="match status" value="1"/>
</dbReference>
<evidence type="ECO:0000313" key="2">
    <source>
        <dbReference type="Proteomes" id="UP000276103"/>
    </source>
</evidence>
<dbReference type="EMBL" id="RSCM01000023">
    <property type="protein sequence ID" value="RUS92831.1"/>
    <property type="molecule type" value="Genomic_DNA"/>
</dbReference>
<dbReference type="Pfam" id="PF01724">
    <property type="entry name" value="DUF29"/>
    <property type="match status" value="1"/>
</dbReference>
<evidence type="ECO:0008006" key="3">
    <source>
        <dbReference type="Google" id="ProtNLM"/>
    </source>
</evidence>
<sequence>MAYPNLYFPIYDKILINPYSKNEVFMKNTLTSLSSSLYNQDFHLWVESTIEILQEKRFAELDIENLISEIESMGNNDKKSIKSNLRILLMHLLEWQYQPEKRTNSWRTTIKEHRNSLEDDFAASPSLKNYFLEVFNECYQKARDLAASETGLSISIFPLECPFDPNLVLKSDFFPE</sequence>
<dbReference type="Gene3D" id="1.20.1220.20">
    <property type="entry name" value="Uncharcterised protein PF01724"/>
    <property type="match status" value="1"/>
</dbReference>
<evidence type="ECO:0000313" key="1">
    <source>
        <dbReference type="EMBL" id="RUS92831.1"/>
    </source>
</evidence>
<organism evidence="1 2">
    <name type="scientific">Trichormus variabilis SAG 1403-4b</name>
    <dbReference type="NCBI Taxonomy" id="447716"/>
    <lineage>
        <taxon>Bacteria</taxon>
        <taxon>Bacillati</taxon>
        <taxon>Cyanobacteriota</taxon>
        <taxon>Cyanophyceae</taxon>
        <taxon>Nostocales</taxon>
        <taxon>Nostocaceae</taxon>
        <taxon>Trichormus</taxon>
    </lineage>
</organism>
<reference evidence="1 2" key="1">
    <citation type="journal article" date="2019" name="Genome Biol. Evol.">
        <title>Day and night: Metabolic profiles and evolutionary relationships of six axenic non-marine cyanobacteria.</title>
        <authorList>
            <person name="Will S.E."/>
            <person name="Henke P."/>
            <person name="Boedeker C."/>
            <person name="Huang S."/>
            <person name="Brinkmann H."/>
            <person name="Rohde M."/>
            <person name="Jarek M."/>
            <person name="Friedl T."/>
            <person name="Seufert S."/>
            <person name="Schumacher M."/>
            <person name="Overmann J."/>
            <person name="Neumann-Schaal M."/>
            <person name="Petersen J."/>
        </authorList>
    </citation>
    <scope>NUCLEOTIDE SEQUENCE [LARGE SCALE GENOMIC DNA]</scope>
    <source>
        <strain evidence="1 2">SAG 1403-4b</strain>
    </source>
</reference>
<dbReference type="InterPro" id="IPR002636">
    <property type="entry name" value="DUF29"/>
</dbReference>